<dbReference type="PROSITE" id="PS50082">
    <property type="entry name" value="WD_REPEATS_2"/>
    <property type="match status" value="4"/>
</dbReference>
<feature type="compositionally biased region" description="Acidic residues" evidence="5">
    <location>
        <begin position="341"/>
        <end position="360"/>
    </location>
</feature>
<dbReference type="SMART" id="SM00320">
    <property type="entry name" value="WD40"/>
    <property type="match status" value="6"/>
</dbReference>
<keyword evidence="3" id="KW-0677">Repeat</keyword>
<dbReference type="AlphaFoldDB" id="A0A0C9MF94"/>
<evidence type="ECO:0000256" key="4">
    <source>
        <dbReference type="PROSITE-ProRule" id="PRU00221"/>
    </source>
</evidence>
<reference evidence="6" key="1">
    <citation type="submission" date="2014-09" db="EMBL/GenBank/DDBJ databases">
        <title>Draft genome sequence of an oleaginous Mucoromycotina fungus Mucor ambiguus NBRC6742.</title>
        <authorList>
            <person name="Takeda I."/>
            <person name="Yamane N."/>
            <person name="Morita T."/>
            <person name="Tamano K."/>
            <person name="Machida M."/>
            <person name="Baker S."/>
            <person name="Koike H."/>
        </authorList>
    </citation>
    <scope>NUCLEOTIDE SEQUENCE</scope>
    <source>
        <strain evidence="6">NBRC 6742</strain>
    </source>
</reference>
<dbReference type="CDD" id="cd00200">
    <property type="entry name" value="WD40"/>
    <property type="match status" value="1"/>
</dbReference>
<accession>A0A0C9MF94</accession>
<dbReference type="EMBL" id="DF836551">
    <property type="protein sequence ID" value="GAN09356.1"/>
    <property type="molecule type" value="Genomic_DNA"/>
</dbReference>
<dbReference type="InterPro" id="IPR001680">
    <property type="entry name" value="WD40_rpt"/>
</dbReference>
<dbReference type="PRINTS" id="PR00320">
    <property type="entry name" value="GPROTEINBRPT"/>
</dbReference>
<dbReference type="GO" id="GO:0005737">
    <property type="term" value="C:cytoplasm"/>
    <property type="evidence" value="ECO:0007669"/>
    <property type="project" value="TreeGrafter"/>
</dbReference>
<dbReference type="InterPro" id="IPR015943">
    <property type="entry name" value="WD40/YVTN_repeat-like_dom_sf"/>
</dbReference>
<dbReference type="InterPro" id="IPR036322">
    <property type="entry name" value="WD40_repeat_dom_sf"/>
</dbReference>
<dbReference type="GO" id="GO:0043161">
    <property type="term" value="P:proteasome-mediated ubiquitin-dependent protein catabolic process"/>
    <property type="evidence" value="ECO:0007669"/>
    <property type="project" value="TreeGrafter"/>
</dbReference>
<feature type="compositionally biased region" description="Basic and acidic residues" evidence="5">
    <location>
        <begin position="331"/>
        <end position="340"/>
    </location>
</feature>
<evidence type="ECO:0000313" key="6">
    <source>
        <dbReference type="EMBL" id="GAN09356.1"/>
    </source>
</evidence>
<feature type="repeat" description="WD" evidence="4">
    <location>
        <begin position="237"/>
        <end position="276"/>
    </location>
</feature>
<feature type="region of interest" description="Disordered" evidence="5">
    <location>
        <begin position="331"/>
        <end position="360"/>
    </location>
</feature>
<dbReference type="GO" id="GO:0005634">
    <property type="term" value="C:nucleus"/>
    <property type="evidence" value="ECO:0007669"/>
    <property type="project" value="TreeGrafter"/>
</dbReference>
<feature type="repeat" description="WD" evidence="4">
    <location>
        <begin position="77"/>
        <end position="116"/>
    </location>
</feature>
<proteinExistence type="predicted"/>
<keyword evidence="2 4" id="KW-0853">WD repeat</keyword>
<dbReference type="Proteomes" id="UP000053815">
    <property type="component" value="Unassembled WGS sequence"/>
</dbReference>
<evidence type="ECO:0000313" key="7">
    <source>
        <dbReference type="Proteomes" id="UP000053815"/>
    </source>
</evidence>
<dbReference type="Gene3D" id="2.130.10.10">
    <property type="entry name" value="YVTN repeat-like/Quinoprotein amine dehydrogenase"/>
    <property type="match status" value="3"/>
</dbReference>
<dbReference type="GO" id="GO:0010992">
    <property type="term" value="P:ubiquitin recycling"/>
    <property type="evidence" value="ECO:0007669"/>
    <property type="project" value="TreeGrafter"/>
</dbReference>
<gene>
    <name evidence="6" type="ORF">MAM1_0262c08882</name>
</gene>
<dbReference type="PANTHER" id="PTHR19849:SF0">
    <property type="entry name" value="PHOSPHOLIPASE A-2-ACTIVATING PROTEIN"/>
    <property type="match status" value="1"/>
</dbReference>
<dbReference type="PANTHER" id="PTHR19849">
    <property type="entry name" value="PHOSPHOLIPASE A-2-ACTIVATING PROTEIN"/>
    <property type="match status" value="1"/>
</dbReference>
<evidence type="ECO:0000256" key="2">
    <source>
        <dbReference type="ARBA" id="ARBA00022574"/>
    </source>
</evidence>
<dbReference type="SUPFAM" id="SSF50978">
    <property type="entry name" value="WD40 repeat-like"/>
    <property type="match status" value="1"/>
</dbReference>
<evidence type="ECO:0000256" key="5">
    <source>
        <dbReference type="SAM" id="MobiDB-lite"/>
    </source>
</evidence>
<evidence type="ECO:0000256" key="1">
    <source>
        <dbReference type="ARBA" id="ARBA00022490"/>
    </source>
</evidence>
<feature type="repeat" description="WD" evidence="4">
    <location>
        <begin position="117"/>
        <end position="156"/>
    </location>
</feature>
<dbReference type="InterPro" id="IPR020472">
    <property type="entry name" value="WD40_PAC1"/>
</dbReference>
<dbReference type="PROSITE" id="PS50294">
    <property type="entry name" value="WD_REPEATS_REGION"/>
    <property type="match status" value="3"/>
</dbReference>
<evidence type="ECO:0000256" key="3">
    <source>
        <dbReference type="ARBA" id="ARBA00022737"/>
    </source>
</evidence>
<keyword evidence="7" id="KW-1185">Reference proteome</keyword>
<organism evidence="6">
    <name type="scientific">Mucor ambiguus</name>
    <dbReference type="NCBI Taxonomy" id="91626"/>
    <lineage>
        <taxon>Eukaryota</taxon>
        <taxon>Fungi</taxon>
        <taxon>Fungi incertae sedis</taxon>
        <taxon>Mucoromycota</taxon>
        <taxon>Mucoromycotina</taxon>
        <taxon>Mucoromycetes</taxon>
        <taxon>Mucorales</taxon>
        <taxon>Mucorineae</taxon>
        <taxon>Mucoraceae</taxon>
        <taxon>Mucor</taxon>
    </lineage>
</organism>
<sequence>MVNVSQESGAFFQTDAEIAKQKEKQAKYNYTEGDAIKLSSKSLDMCIDSDQKYMYVAESGFQVRKLSLATSKTVKLFKGHKGPVTSVVVTKSHLWTGSWDKSIKQWDLVSGECVATLEGHTDFIKSLVLVGDFLYSGSSDCFLRRWDTRTLECTAVEKKHKRAIESLAAAENSKFIYSASSDGTVLKWDLSTFQVISTFEGHETSIYCVRVWDEDVWTASADKTVRRFNQQGVEDMVLTHPDRVKSIVLAGPYIVTGSSDDEIRVWDIGSGKLLCTIEGHFDEVSCLNVIGTTLYSGSLDCSIRKWSLTTASIKQYNETREAKLKRLAAEEEEKKKKETSMTEEEERELAELMLSDDDDE</sequence>
<dbReference type="InterPro" id="IPR019775">
    <property type="entry name" value="WD40_repeat_CS"/>
</dbReference>
<name>A0A0C9MF94_9FUNG</name>
<dbReference type="Pfam" id="PF00400">
    <property type="entry name" value="WD40"/>
    <property type="match status" value="6"/>
</dbReference>
<protein>
    <submittedName>
        <fullName evidence="6">WD repeat protein</fullName>
    </submittedName>
</protein>
<keyword evidence="1" id="KW-0963">Cytoplasm</keyword>
<feature type="repeat" description="WD" evidence="4">
    <location>
        <begin position="157"/>
        <end position="198"/>
    </location>
</feature>
<dbReference type="OrthoDB" id="6262491at2759"/>
<dbReference type="PROSITE" id="PS00678">
    <property type="entry name" value="WD_REPEATS_1"/>
    <property type="match status" value="1"/>
</dbReference>
<dbReference type="STRING" id="91626.A0A0C9MF94"/>
<dbReference type="GO" id="GO:0043130">
    <property type="term" value="F:ubiquitin binding"/>
    <property type="evidence" value="ECO:0007669"/>
    <property type="project" value="TreeGrafter"/>
</dbReference>